<proteinExistence type="predicted"/>
<dbReference type="EMBL" id="GBXM01053476">
    <property type="protein sequence ID" value="JAH55101.1"/>
    <property type="molecule type" value="Transcribed_RNA"/>
</dbReference>
<protein>
    <submittedName>
        <fullName evidence="1">Uncharacterized protein</fullName>
    </submittedName>
</protein>
<reference evidence="1" key="2">
    <citation type="journal article" date="2015" name="Fish Shellfish Immunol.">
        <title>Early steps in the European eel (Anguilla anguilla)-Vibrio vulnificus interaction in the gills: Role of the RtxA13 toxin.</title>
        <authorList>
            <person name="Callol A."/>
            <person name="Pajuelo D."/>
            <person name="Ebbesson L."/>
            <person name="Teles M."/>
            <person name="MacKenzie S."/>
            <person name="Amaro C."/>
        </authorList>
    </citation>
    <scope>NUCLEOTIDE SEQUENCE</scope>
</reference>
<organism evidence="1">
    <name type="scientific">Anguilla anguilla</name>
    <name type="common">European freshwater eel</name>
    <name type="synonym">Muraena anguilla</name>
    <dbReference type="NCBI Taxonomy" id="7936"/>
    <lineage>
        <taxon>Eukaryota</taxon>
        <taxon>Metazoa</taxon>
        <taxon>Chordata</taxon>
        <taxon>Craniata</taxon>
        <taxon>Vertebrata</taxon>
        <taxon>Euteleostomi</taxon>
        <taxon>Actinopterygii</taxon>
        <taxon>Neopterygii</taxon>
        <taxon>Teleostei</taxon>
        <taxon>Anguilliformes</taxon>
        <taxon>Anguillidae</taxon>
        <taxon>Anguilla</taxon>
    </lineage>
</organism>
<accession>A0A0E9TNC1</accession>
<name>A0A0E9TNC1_ANGAN</name>
<evidence type="ECO:0000313" key="1">
    <source>
        <dbReference type="EMBL" id="JAH55101.1"/>
    </source>
</evidence>
<sequence length="9" mass="1027">MMKFLSISA</sequence>
<reference evidence="1" key="1">
    <citation type="submission" date="2014-11" db="EMBL/GenBank/DDBJ databases">
        <authorList>
            <person name="Amaro Gonzalez C."/>
        </authorList>
    </citation>
    <scope>NUCLEOTIDE SEQUENCE</scope>
</reference>